<keyword evidence="3" id="KW-1185">Reference proteome</keyword>
<dbReference type="AlphaFoldDB" id="L9WWX6"/>
<dbReference type="STRING" id="1227499.C493_12983"/>
<evidence type="ECO:0000256" key="1">
    <source>
        <dbReference type="SAM" id="Phobius"/>
    </source>
</evidence>
<protein>
    <submittedName>
        <fullName evidence="2">Uncharacterized protein</fullName>
    </submittedName>
</protein>
<feature type="transmembrane region" description="Helical" evidence="1">
    <location>
        <begin position="101"/>
        <end position="123"/>
    </location>
</feature>
<dbReference type="Proteomes" id="UP000011602">
    <property type="component" value="Unassembled WGS sequence"/>
</dbReference>
<keyword evidence="1" id="KW-1133">Transmembrane helix</keyword>
<feature type="transmembrane region" description="Helical" evidence="1">
    <location>
        <begin position="48"/>
        <end position="67"/>
    </location>
</feature>
<feature type="transmembrane region" description="Helical" evidence="1">
    <location>
        <begin position="220"/>
        <end position="242"/>
    </location>
</feature>
<reference evidence="2 3" key="1">
    <citation type="journal article" date="2014" name="PLoS Genet.">
        <title>Phylogenetically driven sequencing of extremely halophilic archaea reveals strategies for static and dynamic osmo-response.</title>
        <authorList>
            <person name="Becker E.A."/>
            <person name="Seitzer P.M."/>
            <person name="Tritt A."/>
            <person name="Larsen D."/>
            <person name="Krusor M."/>
            <person name="Yao A.I."/>
            <person name="Wu D."/>
            <person name="Madern D."/>
            <person name="Eisen J.A."/>
            <person name="Darling A.E."/>
            <person name="Facciotti M.T."/>
        </authorList>
    </citation>
    <scope>NUCLEOTIDE SEQUENCE [LARGE SCALE GENOMIC DNA]</scope>
    <source>
        <strain evidence="2 3">JCM 12255</strain>
    </source>
</reference>
<dbReference type="RefSeq" id="WP_007259870.1">
    <property type="nucleotide sequence ID" value="NZ_AOHZ01000061.1"/>
</dbReference>
<accession>L9WWX6</accession>
<keyword evidence="1" id="KW-0812">Transmembrane</keyword>
<feature type="transmembrane region" description="Helical" evidence="1">
    <location>
        <begin position="344"/>
        <end position="365"/>
    </location>
</feature>
<evidence type="ECO:0000313" key="3">
    <source>
        <dbReference type="Proteomes" id="UP000011602"/>
    </source>
</evidence>
<feature type="transmembrane region" description="Helical" evidence="1">
    <location>
        <begin position="23"/>
        <end position="42"/>
    </location>
</feature>
<feature type="transmembrane region" description="Helical" evidence="1">
    <location>
        <begin position="74"/>
        <end position="95"/>
    </location>
</feature>
<feature type="transmembrane region" description="Helical" evidence="1">
    <location>
        <begin position="171"/>
        <end position="193"/>
    </location>
</feature>
<sequence>MPIASPRLDDPSAIGDEGRARAASLWLASLVVFAVVGAIGVRAGEPELLPALALLVGLTVAGVALLDRNSFAQLFVGHLLVVTAGSALSVLVLAAPIVDRALFVVAACAVALVGVAAAWADVGSEEIGRAVKSGLLTYLTVLVSSVAVGTVAVAAFFGWVSLDSATAVDDALGSVVVSCLAVVVSASCLRLALRKLPVRQLAPRSRREDALRYLRIGDNWLRVASIGCLLALVGSLFLWPLLDVEYLLADRPSLENAILGLSDPALVWPLLAVGVGTALVAYLLWGLRALVRQIAVTSTRQAVAVITGVVITGVGTVWAGLLYVGLVRGLSDLTWGLSTTGVPVATLLVVGPLAFAVAGGLAIVARWLGLLPARATGPAISAVGLLL</sequence>
<dbReference type="EMBL" id="AOHZ01000061">
    <property type="protein sequence ID" value="ELY53965.1"/>
    <property type="molecule type" value="Genomic_DNA"/>
</dbReference>
<dbReference type="OrthoDB" id="206560at2157"/>
<feature type="transmembrane region" description="Helical" evidence="1">
    <location>
        <begin position="266"/>
        <end position="290"/>
    </location>
</feature>
<evidence type="ECO:0000313" key="2">
    <source>
        <dbReference type="EMBL" id="ELY53965.1"/>
    </source>
</evidence>
<keyword evidence="1" id="KW-0472">Membrane</keyword>
<name>L9WWX6_9EURY</name>
<dbReference type="eggNOG" id="arCOG09055">
    <property type="taxonomic scope" value="Archaea"/>
</dbReference>
<comment type="caution">
    <text evidence="2">The sequence shown here is derived from an EMBL/GenBank/DDBJ whole genome shotgun (WGS) entry which is preliminary data.</text>
</comment>
<feature type="transmembrane region" description="Helical" evidence="1">
    <location>
        <begin position="302"/>
        <end position="324"/>
    </location>
</feature>
<feature type="non-terminal residue" evidence="2">
    <location>
        <position position="387"/>
    </location>
</feature>
<feature type="transmembrane region" description="Helical" evidence="1">
    <location>
        <begin position="135"/>
        <end position="159"/>
    </location>
</feature>
<organism evidence="2 3">
    <name type="scientific">Natronolimnohabitans innermongolicus JCM 12255</name>
    <dbReference type="NCBI Taxonomy" id="1227499"/>
    <lineage>
        <taxon>Archaea</taxon>
        <taxon>Methanobacteriati</taxon>
        <taxon>Methanobacteriota</taxon>
        <taxon>Stenosarchaea group</taxon>
        <taxon>Halobacteria</taxon>
        <taxon>Halobacteriales</taxon>
        <taxon>Natrialbaceae</taxon>
        <taxon>Natronolimnohabitans</taxon>
    </lineage>
</organism>
<gene>
    <name evidence="2" type="ORF">C493_12983</name>
</gene>
<proteinExistence type="predicted"/>